<sequence length="113" mass="12349">MAGTVAAHIDEKTRERLRNTADSESRSPSQIMGVAVKTMLSLSPAARRALFAIDGAASEDERQLAMRIVGRSALKAHERLIVARHTDPDRQPATNEILDNETAIEAEAVELCR</sequence>
<gene>
    <name evidence="2" type="ORF">SAMN02982922_4650</name>
</gene>
<dbReference type="AlphaFoldDB" id="A0A1X7PKW2"/>
<dbReference type="EMBL" id="FXBL01000004">
    <property type="protein sequence ID" value="SMH52348.1"/>
    <property type="molecule type" value="Genomic_DNA"/>
</dbReference>
<reference evidence="3" key="1">
    <citation type="submission" date="2017-04" db="EMBL/GenBank/DDBJ databases">
        <authorList>
            <person name="Varghese N."/>
            <person name="Submissions S."/>
        </authorList>
    </citation>
    <scope>NUCLEOTIDE SEQUENCE [LARGE SCALE GENOMIC DNA]</scope>
    <source>
        <strain evidence="3">B5P</strain>
    </source>
</reference>
<accession>A0A1X7PKW2</accession>
<organism evidence="2 3">
    <name type="scientific">Mesorhizobium australicum</name>
    <dbReference type="NCBI Taxonomy" id="536018"/>
    <lineage>
        <taxon>Bacteria</taxon>
        <taxon>Pseudomonadati</taxon>
        <taxon>Pseudomonadota</taxon>
        <taxon>Alphaproteobacteria</taxon>
        <taxon>Hyphomicrobiales</taxon>
        <taxon>Phyllobacteriaceae</taxon>
        <taxon>Mesorhizobium</taxon>
    </lineage>
</organism>
<protein>
    <submittedName>
        <fullName evidence="2">Uncharacterized protein</fullName>
    </submittedName>
</protein>
<feature type="compositionally biased region" description="Basic and acidic residues" evidence="1">
    <location>
        <begin position="8"/>
        <end position="25"/>
    </location>
</feature>
<evidence type="ECO:0000313" key="3">
    <source>
        <dbReference type="Proteomes" id="UP000193083"/>
    </source>
</evidence>
<keyword evidence="3" id="KW-1185">Reference proteome</keyword>
<dbReference type="Proteomes" id="UP000193083">
    <property type="component" value="Unassembled WGS sequence"/>
</dbReference>
<dbReference type="RefSeq" id="WP_139832370.1">
    <property type="nucleotide sequence ID" value="NZ_FXBL01000004.1"/>
</dbReference>
<name>A0A1X7PKW2_9HYPH</name>
<evidence type="ECO:0000256" key="1">
    <source>
        <dbReference type="SAM" id="MobiDB-lite"/>
    </source>
</evidence>
<feature type="region of interest" description="Disordered" evidence="1">
    <location>
        <begin position="1"/>
        <end position="28"/>
    </location>
</feature>
<evidence type="ECO:0000313" key="2">
    <source>
        <dbReference type="EMBL" id="SMH52348.1"/>
    </source>
</evidence>
<proteinExistence type="predicted"/>